<dbReference type="InterPro" id="IPR029035">
    <property type="entry name" value="DHS-like_NAD/FAD-binding_dom"/>
</dbReference>
<sequence>MKLAIFLGAGASAAEHSPIQDELFSEYFKHMKNKDCDNDMNCELYRFFKQMFNIDVIEDDVEKIEFPTFEEVLGILDLAEQRRECFKNFELEAINRKSDGIRYLKQYLILLMAKAIHNTADNNHKYHTLLVENLLKSDLLIDTTFISANYDIHLDNTIASVYSDKNHPIMLDYGVNFTNFDKEDKWRKPKDPSVKLYKVHGSLNWLYCPICNSLTLTPYEGGVMRLLSDIDEAKCLECGETTRPIIIPPTFFKNISNVFISTVWMETERALREADALIFCGYSFPDADIHIKYMIKRVQTSRKKAPLKVMVFNNYQNKPETSQKKEESRYKRFLGSDVIFTNNSFQDFSKDPISFINKLK</sequence>
<dbReference type="OrthoDB" id="7054911at2"/>
<dbReference type="Pfam" id="PF13289">
    <property type="entry name" value="SIR2_2"/>
    <property type="match status" value="1"/>
</dbReference>
<gene>
    <name evidence="1" type="ORF">CHL78_015950</name>
</gene>
<dbReference type="SUPFAM" id="SSF52467">
    <property type="entry name" value="DHS-like NAD/FAD-binding domain"/>
    <property type="match status" value="1"/>
</dbReference>
<dbReference type="RefSeq" id="WP_094369454.1">
    <property type="nucleotide sequence ID" value="NZ_NOJY02000043.1"/>
</dbReference>
<dbReference type="Proteomes" id="UP000215694">
    <property type="component" value="Unassembled WGS sequence"/>
</dbReference>
<proteinExistence type="predicted"/>
<dbReference type="AlphaFoldDB" id="A0A371IZG3"/>
<dbReference type="EMBL" id="NOJY02000043">
    <property type="protein sequence ID" value="RDY25882.1"/>
    <property type="molecule type" value="Genomic_DNA"/>
</dbReference>
<evidence type="ECO:0000313" key="1">
    <source>
        <dbReference type="EMBL" id="RDY25882.1"/>
    </source>
</evidence>
<reference evidence="1 2" key="1">
    <citation type="journal article" date="2017" name="Genome Announc.">
        <title>Draft Genome Sequence of Romboutsia weinsteinii sp. nov. Strain CCRI-19649(T) Isolated from Surface Water.</title>
        <authorList>
            <person name="Maheux A.F."/>
            <person name="Boudreau D.K."/>
            <person name="Berube E."/>
            <person name="Boissinot M."/>
            <person name="Cantin P."/>
            <person name="Raymond F."/>
            <person name="Corbeil J."/>
            <person name="Omar R.F."/>
            <person name="Bergeron M.G."/>
        </authorList>
    </citation>
    <scope>NUCLEOTIDE SEQUENCE [LARGE SCALE GENOMIC DNA]</scope>
    <source>
        <strain evidence="1 2">CCRI-19649</strain>
    </source>
</reference>
<evidence type="ECO:0000313" key="2">
    <source>
        <dbReference type="Proteomes" id="UP000215694"/>
    </source>
</evidence>
<comment type="caution">
    <text evidence="1">The sequence shown here is derived from an EMBL/GenBank/DDBJ whole genome shotgun (WGS) entry which is preliminary data.</text>
</comment>
<organism evidence="1 2">
    <name type="scientific">Romboutsia weinsteinii</name>
    <dbReference type="NCBI Taxonomy" id="2020949"/>
    <lineage>
        <taxon>Bacteria</taxon>
        <taxon>Bacillati</taxon>
        <taxon>Bacillota</taxon>
        <taxon>Clostridia</taxon>
        <taxon>Peptostreptococcales</taxon>
        <taxon>Peptostreptococcaceae</taxon>
        <taxon>Romboutsia</taxon>
    </lineage>
</organism>
<keyword evidence="2" id="KW-1185">Reference proteome</keyword>
<accession>A0A371IZG3</accession>
<protein>
    <submittedName>
        <fullName evidence="1">Uncharacterized protein</fullName>
    </submittedName>
</protein>
<name>A0A371IZG3_9FIRM</name>